<reference evidence="1" key="2">
    <citation type="submission" date="2023-06" db="EMBL/GenBank/DDBJ databases">
        <authorList>
            <consortium name="Lawrence Berkeley National Laboratory"/>
            <person name="Mondo S.J."/>
            <person name="Hensen N."/>
            <person name="Bonometti L."/>
            <person name="Westerberg I."/>
            <person name="Brannstrom I.O."/>
            <person name="Guillou S."/>
            <person name="Cros-Aarteil S."/>
            <person name="Calhoun S."/>
            <person name="Haridas S."/>
            <person name="Kuo A."/>
            <person name="Pangilinan J."/>
            <person name="Riley R."/>
            <person name="Labutti K."/>
            <person name="Andreopoulos B."/>
            <person name="Lipzen A."/>
            <person name="Chen C."/>
            <person name="Yanf M."/>
            <person name="Daum C."/>
            <person name="Ng V."/>
            <person name="Clum A."/>
            <person name="Steindorff A."/>
            <person name="Ohm R."/>
            <person name="Martin F."/>
            <person name="Silar P."/>
            <person name="Natvig D."/>
            <person name="Lalanne C."/>
            <person name="Gautier V."/>
            <person name="Ament-Velasquez S.L."/>
            <person name="Kruys A."/>
            <person name="Hutchinson M.I."/>
            <person name="Powell A.J."/>
            <person name="Barry K."/>
            <person name="Miller A.N."/>
            <person name="Grigoriev I.V."/>
            <person name="Debuchy R."/>
            <person name="Gladieux P."/>
            <person name="Thoren M.H."/>
            <person name="Johannesson H."/>
        </authorList>
    </citation>
    <scope>NUCLEOTIDE SEQUENCE</scope>
    <source>
        <strain evidence="1">CBS 333.67</strain>
    </source>
</reference>
<dbReference type="PANTHER" id="PTHR34587:SF2">
    <property type="entry name" value="G-PROTEIN COUPLED RECEPTORS FAMILY 1 PROFILE DOMAIN-CONTAINING PROTEIN"/>
    <property type="match status" value="1"/>
</dbReference>
<keyword evidence="2" id="KW-1185">Reference proteome</keyword>
<dbReference type="AlphaFoldDB" id="A0AAJ0GKN4"/>
<gene>
    <name evidence="1" type="ORF">B0T15DRAFT_544364</name>
</gene>
<dbReference type="PANTHER" id="PTHR34587">
    <property type="entry name" value="VWFA DOMAIN-CONTAINING PROTEIN"/>
    <property type="match status" value="1"/>
</dbReference>
<sequence>MQRHPHGPHPRRHQHDLVTPDPARFAFFKGVDDAGDGKGGLRAEVTGGLPEGAYRVCTMVAARNHQPVAMPVAQRGAQDDCMKFEVGVWNGQGQGS</sequence>
<organism evidence="1 2">
    <name type="scientific">Chaetomium strumarium</name>
    <dbReference type="NCBI Taxonomy" id="1170767"/>
    <lineage>
        <taxon>Eukaryota</taxon>
        <taxon>Fungi</taxon>
        <taxon>Dikarya</taxon>
        <taxon>Ascomycota</taxon>
        <taxon>Pezizomycotina</taxon>
        <taxon>Sordariomycetes</taxon>
        <taxon>Sordariomycetidae</taxon>
        <taxon>Sordariales</taxon>
        <taxon>Chaetomiaceae</taxon>
        <taxon>Chaetomium</taxon>
    </lineage>
</organism>
<evidence type="ECO:0000313" key="2">
    <source>
        <dbReference type="Proteomes" id="UP001273166"/>
    </source>
</evidence>
<dbReference type="Proteomes" id="UP001273166">
    <property type="component" value="Unassembled WGS sequence"/>
</dbReference>
<accession>A0AAJ0GKN4</accession>
<evidence type="ECO:0000313" key="1">
    <source>
        <dbReference type="EMBL" id="KAK3301690.1"/>
    </source>
</evidence>
<dbReference type="RefSeq" id="XP_062717470.1">
    <property type="nucleotide sequence ID" value="XM_062870060.1"/>
</dbReference>
<name>A0AAJ0GKN4_9PEZI</name>
<dbReference type="EMBL" id="JAUDZG010000008">
    <property type="protein sequence ID" value="KAK3301690.1"/>
    <property type="molecule type" value="Genomic_DNA"/>
</dbReference>
<protein>
    <submittedName>
        <fullName evidence="1">Uncharacterized protein</fullName>
    </submittedName>
</protein>
<reference evidence="1" key="1">
    <citation type="journal article" date="2023" name="Mol. Phylogenet. Evol.">
        <title>Genome-scale phylogeny and comparative genomics of the fungal order Sordariales.</title>
        <authorList>
            <person name="Hensen N."/>
            <person name="Bonometti L."/>
            <person name="Westerberg I."/>
            <person name="Brannstrom I.O."/>
            <person name="Guillou S."/>
            <person name="Cros-Aarteil S."/>
            <person name="Calhoun S."/>
            <person name="Haridas S."/>
            <person name="Kuo A."/>
            <person name="Mondo S."/>
            <person name="Pangilinan J."/>
            <person name="Riley R."/>
            <person name="LaButti K."/>
            <person name="Andreopoulos B."/>
            <person name="Lipzen A."/>
            <person name="Chen C."/>
            <person name="Yan M."/>
            <person name="Daum C."/>
            <person name="Ng V."/>
            <person name="Clum A."/>
            <person name="Steindorff A."/>
            <person name="Ohm R.A."/>
            <person name="Martin F."/>
            <person name="Silar P."/>
            <person name="Natvig D.O."/>
            <person name="Lalanne C."/>
            <person name="Gautier V."/>
            <person name="Ament-Velasquez S.L."/>
            <person name="Kruys A."/>
            <person name="Hutchinson M.I."/>
            <person name="Powell A.J."/>
            <person name="Barry K."/>
            <person name="Miller A.N."/>
            <person name="Grigoriev I.V."/>
            <person name="Debuchy R."/>
            <person name="Gladieux P."/>
            <person name="Hiltunen Thoren M."/>
            <person name="Johannesson H."/>
        </authorList>
    </citation>
    <scope>NUCLEOTIDE SEQUENCE</scope>
    <source>
        <strain evidence="1">CBS 333.67</strain>
    </source>
</reference>
<proteinExistence type="predicted"/>
<dbReference type="InterPro" id="IPR053216">
    <property type="entry name" value="Appressorial_penetr-assoc"/>
</dbReference>
<comment type="caution">
    <text evidence="1">The sequence shown here is derived from an EMBL/GenBank/DDBJ whole genome shotgun (WGS) entry which is preliminary data.</text>
</comment>
<dbReference type="GeneID" id="87888889"/>